<accession>A0A8B8ADV5</accession>
<keyword evidence="1" id="KW-1185">Reference proteome</keyword>
<dbReference type="OrthoDB" id="6206761at2759"/>
<reference evidence="2" key="1">
    <citation type="submission" date="2025-08" db="UniProtKB">
        <authorList>
            <consortium name="RefSeq"/>
        </authorList>
    </citation>
    <scope>IDENTIFICATION</scope>
    <source>
        <tissue evidence="2">Whole sample</tissue>
    </source>
</reference>
<proteinExistence type="predicted"/>
<evidence type="ECO:0000313" key="2">
    <source>
        <dbReference type="RefSeq" id="XP_022289626.1"/>
    </source>
</evidence>
<dbReference type="Proteomes" id="UP000694844">
    <property type="component" value="Chromosome 6"/>
</dbReference>
<gene>
    <name evidence="2" type="primary">LOC111101429</name>
</gene>
<dbReference type="KEGG" id="cvn:111101429"/>
<organism evidence="1 2">
    <name type="scientific">Crassostrea virginica</name>
    <name type="common">Eastern oyster</name>
    <dbReference type="NCBI Taxonomy" id="6565"/>
    <lineage>
        <taxon>Eukaryota</taxon>
        <taxon>Metazoa</taxon>
        <taxon>Spiralia</taxon>
        <taxon>Lophotrochozoa</taxon>
        <taxon>Mollusca</taxon>
        <taxon>Bivalvia</taxon>
        <taxon>Autobranchia</taxon>
        <taxon>Pteriomorphia</taxon>
        <taxon>Ostreida</taxon>
        <taxon>Ostreoidea</taxon>
        <taxon>Ostreidae</taxon>
        <taxon>Crassostrea</taxon>
    </lineage>
</organism>
<protein>
    <submittedName>
        <fullName evidence="2">Uncharacterized protein LOC111101429</fullName>
    </submittedName>
</protein>
<name>A0A8B8ADV5_CRAVI</name>
<dbReference type="GeneID" id="111101429"/>
<dbReference type="RefSeq" id="XP_022289626.1">
    <property type="nucleotide sequence ID" value="XM_022433918.1"/>
</dbReference>
<evidence type="ECO:0000313" key="1">
    <source>
        <dbReference type="Proteomes" id="UP000694844"/>
    </source>
</evidence>
<sequence>MVTECPSTAELWALAEKQSNCSEIDHSCTERPPRYHCVIHENQQVFVEGCFREWNSQGFCLQYNPARDRLQSDYSRKCAEMIPPCPTVFVSTEIYKYPQCNILPATTPKQMLARPATTPTYVENPYTIDETTMNAVLVIFVPLWTISLYGDFTITFEWPHISTYTRNSWSLSSECHLYCDKEIPFIKVIFEDSCHSRLLPSV</sequence>
<dbReference type="AlphaFoldDB" id="A0A8B8ADV5"/>